<dbReference type="PANTHER" id="PTHR13527">
    <property type="entry name" value="SAYSVFN DOMAIN-CONTAINING PROTEIN 1"/>
    <property type="match status" value="1"/>
</dbReference>
<accession>A0AAV4F0G6</accession>
<gene>
    <name evidence="4" type="ORF">ElyMa_005559800</name>
</gene>
<feature type="domain" description="SAYSvFN" evidence="3">
    <location>
        <begin position="104"/>
        <end position="172"/>
    </location>
</feature>
<evidence type="ECO:0000256" key="1">
    <source>
        <dbReference type="SAM" id="MobiDB-lite"/>
    </source>
</evidence>
<evidence type="ECO:0000313" key="5">
    <source>
        <dbReference type="Proteomes" id="UP000762676"/>
    </source>
</evidence>
<reference evidence="4 5" key="1">
    <citation type="journal article" date="2021" name="Elife">
        <title>Chloroplast acquisition without the gene transfer in kleptoplastic sea slugs, Plakobranchus ocellatus.</title>
        <authorList>
            <person name="Maeda T."/>
            <person name="Takahashi S."/>
            <person name="Yoshida T."/>
            <person name="Shimamura S."/>
            <person name="Takaki Y."/>
            <person name="Nagai Y."/>
            <person name="Toyoda A."/>
            <person name="Suzuki Y."/>
            <person name="Arimoto A."/>
            <person name="Ishii H."/>
            <person name="Satoh N."/>
            <person name="Nishiyama T."/>
            <person name="Hasebe M."/>
            <person name="Maruyama T."/>
            <person name="Minagawa J."/>
            <person name="Obokata J."/>
            <person name="Shigenobu S."/>
        </authorList>
    </citation>
    <scope>NUCLEOTIDE SEQUENCE [LARGE SCALE GENOMIC DNA]</scope>
</reference>
<dbReference type="InterPro" id="IPR019387">
    <property type="entry name" value="SAYSvFN_dom"/>
</dbReference>
<dbReference type="EMBL" id="BMAT01011086">
    <property type="protein sequence ID" value="GFR66459.1"/>
    <property type="molecule type" value="Genomic_DNA"/>
</dbReference>
<feature type="region of interest" description="Disordered" evidence="1">
    <location>
        <begin position="1"/>
        <end position="20"/>
    </location>
</feature>
<feature type="compositionally biased region" description="Basic and acidic residues" evidence="1">
    <location>
        <begin position="38"/>
        <end position="65"/>
    </location>
</feature>
<evidence type="ECO:0000256" key="2">
    <source>
        <dbReference type="SAM" id="Phobius"/>
    </source>
</evidence>
<dbReference type="PANTHER" id="PTHR13527:SF0">
    <property type="entry name" value="SAYSVFN DOMAIN-CONTAINING PROTEIN 1"/>
    <property type="match status" value="1"/>
</dbReference>
<name>A0AAV4F0G6_9GAST</name>
<proteinExistence type="predicted"/>
<comment type="caution">
    <text evidence="4">The sequence shown here is derived from an EMBL/GenBank/DDBJ whole genome shotgun (WGS) entry which is preliminary data.</text>
</comment>
<evidence type="ECO:0000259" key="3">
    <source>
        <dbReference type="Pfam" id="PF10260"/>
    </source>
</evidence>
<evidence type="ECO:0000313" key="4">
    <source>
        <dbReference type="EMBL" id="GFR66459.1"/>
    </source>
</evidence>
<keyword evidence="2" id="KW-1133">Transmembrane helix</keyword>
<dbReference type="AlphaFoldDB" id="A0AAV4F0G6"/>
<organism evidence="4 5">
    <name type="scientific">Elysia marginata</name>
    <dbReference type="NCBI Taxonomy" id="1093978"/>
    <lineage>
        <taxon>Eukaryota</taxon>
        <taxon>Metazoa</taxon>
        <taxon>Spiralia</taxon>
        <taxon>Lophotrochozoa</taxon>
        <taxon>Mollusca</taxon>
        <taxon>Gastropoda</taxon>
        <taxon>Heterobranchia</taxon>
        <taxon>Euthyneura</taxon>
        <taxon>Panpulmonata</taxon>
        <taxon>Sacoglossa</taxon>
        <taxon>Placobranchoidea</taxon>
        <taxon>Plakobranchidae</taxon>
        <taxon>Elysia</taxon>
    </lineage>
</organism>
<dbReference type="Proteomes" id="UP000762676">
    <property type="component" value="Unassembled WGS sequence"/>
</dbReference>
<dbReference type="InterPro" id="IPR039159">
    <property type="entry name" value="SAYSD1"/>
</dbReference>
<dbReference type="Pfam" id="PF10260">
    <property type="entry name" value="SAYSvFN"/>
    <property type="match status" value="1"/>
</dbReference>
<keyword evidence="2" id="KW-0472">Membrane</keyword>
<keyword evidence="5" id="KW-1185">Reference proteome</keyword>
<feature type="transmembrane region" description="Helical" evidence="2">
    <location>
        <begin position="105"/>
        <end position="135"/>
    </location>
</feature>
<sequence length="181" mass="20675">MEAKLAAYRANKAKQKQSEQSFYNRLKARVFGNKKARHQSESNCDKIGETERRAPDNESHSETKAEVPAQWQNNAISTIDEREREVTEPTTSEIVTKWILRLCKIALWLCLWGLFVELGFGAVFFAISAIVFTYFNTRTGPRDGKLSAYSVFNKDCERIQGTLTAEQMQRNMFGVPGITRI</sequence>
<protein>
    <submittedName>
        <fullName evidence="4">SAYSvFN domain-containing protein 1-like Protein</fullName>
    </submittedName>
</protein>
<feature type="region of interest" description="Disordered" evidence="1">
    <location>
        <begin position="33"/>
        <end position="67"/>
    </location>
</feature>
<keyword evidence="2" id="KW-0812">Transmembrane</keyword>